<gene>
    <name evidence="1" type="ORF">AYI70_g11489</name>
</gene>
<keyword evidence="2" id="KW-1185">Reference proteome</keyword>
<dbReference type="Gene3D" id="1.20.58.1710">
    <property type="match status" value="1"/>
</dbReference>
<organism evidence="1 2">
    <name type="scientific">Smittium culicis</name>
    <dbReference type="NCBI Taxonomy" id="133412"/>
    <lineage>
        <taxon>Eukaryota</taxon>
        <taxon>Fungi</taxon>
        <taxon>Fungi incertae sedis</taxon>
        <taxon>Zoopagomycota</taxon>
        <taxon>Kickxellomycotina</taxon>
        <taxon>Harpellomycetes</taxon>
        <taxon>Harpellales</taxon>
        <taxon>Legeriomycetaceae</taxon>
        <taxon>Smittium</taxon>
    </lineage>
</organism>
<accession>A0A1R1X1K1</accession>
<dbReference type="Proteomes" id="UP000187283">
    <property type="component" value="Unassembled WGS sequence"/>
</dbReference>
<proteinExistence type="predicted"/>
<evidence type="ECO:0000313" key="1">
    <source>
        <dbReference type="EMBL" id="OMJ08526.1"/>
    </source>
</evidence>
<reference evidence="1 2" key="1">
    <citation type="submission" date="2017-01" db="EMBL/GenBank/DDBJ databases">
        <authorList>
            <person name="Mah S.A."/>
            <person name="Swanson W.J."/>
            <person name="Moy G.W."/>
            <person name="Vacquier V.D."/>
        </authorList>
    </citation>
    <scope>NUCLEOTIDE SEQUENCE [LARGE SCALE GENOMIC DNA]</scope>
    <source>
        <strain evidence="1 2">GSMNP</strain>
    </source>
</reference>
<sequence>MSLVAEDRKAELLSLKSKLLQLIDSYDYFINSLQQEVFQSSFSGHDFEPNWLDIFSKFNILAAKYSVLVEDIGKAQKQVLSKVIVFPGKTGFEPTTLAEEELLINHTSNSNLNAQIADGIHPSSNSTNNVSQMQKQQQYLQLQQQRISVLLRTKLTPKLELAEKLIEEKIRLHKVDNEEEFGSLRYWKNYSELHDMLSLSAAQIISRAKDDKPKIKATTAIDNSTALSLESIMSFLNSG</sequence>
<evidence type="ECO:0000313" key="2">
    <source>
        <dbReference type="Proteomes" id="UP000187283"/>
    </source>
</evidence>
<protein>
    <recommendedName>
        <fullName evidence="3">Mediator of RNA polymerase II transcription subunit 8</fullName>
    </recommendedName>
</protein>
<dbReference type="OrthoDB" id="5568181at2759"/>
<dbReference type="EMBL" id="LSSN01005771">
    <property type="protein sequence ID" value="OMJ08526.1"/>
    <property type="molecule type" value="Genomic_DNA"/>
</dbReference>
<evidence type="ECO:0008006" key="3">
    <source>
        <dbReference type="Google" id="ProtNLM"/>
    </source>
</evidence>
<dbReference type="AlphaFoldDB" id="A0A1R1X1K1"/>
<comment type="caution">
    <text evidence="1">The sequence shown here is derived from an EMBL/GenBank/DDBJ whole genome shotgun (WGS) entry which is preliminary data.</text>
</comment>
<name>A0A1R1X1K1_9FUNG</name>